<dbReference type="Proteomes" id="UP000095280">
    <property type="component" value="Unplaced"/>
</dbReference>
<proteinExistence type="predicted"/>
<organism evidence="2 3">
    <name type="scientific">Macrostomum lignano</name>
    <dbReference type="NCBI Taxonomy" id="282301"/>
    <lineage>
        <taxon>Eukaryota</taxon>
        <taxon>Metazoa</taxon>
        <taxon>Spiralia</taxon>
        <taxon>Lophotrochozoa</taxon>
        <taxon>Platyhelminthes</taxon>
        <taxon>Rhabditophora</taxon>
        <taxon>Macrostomorpha</taxon>
        <taxon>Macrostomida</taxon>
        <taxon>Macrostomidae</taxon>
        <taxon>Macrostomum</taxon>
    </lineage>
</organism>
<dbReference type="WBParaSite" id="maker-unitig_36834-snap-gene-0.1-mRNA-1">
    <property type="protein sequence ID" value="maker-unitig_36834-snap-gene-0.1-mRNA-1"/>
    <property type="gene ID" value="maker-unitig_36834-snap-gene-0.1"/>
</dbReference>
<keyword evidence="2" id="KW-1185">Reference proteome</keyword>
<evidence type="ECO:0000256" key="1">
    <source>
        <dbReference type="SAM" id="MobiDB-lite"/>
    </source>
</evidence>
<protein>
    <submittedName>
        <fullName evidence="3">Phorbol-ester/DAG-type domain-containing protein</fullName>
    </submittedName>
</protein>
<name>A0A1I8FJB8_9PLAT</name>
<accession>A0A1I8FJB8</accession>
<evidence type="ECO:0000313" key="2">
    <source>
        <dbReference type="Proteomes" id="UP000095280"/>
    </source>
</evidence>
<dbReference type="AlphaFoldDB" id="A0A1I8FJB8"/>
<sequence length="220" mass="23354">RINSLDKVNKLFKFGNSDEWQPRKAAESDNAPPSSVLRSKFTFLTDQGSKPWSKCFSEPPEKSGKALSGNALQTELGALGVQLRGFAVTLLALTQSCPRCDAALACWFGRACDCSSAAAARLQVVLRHLFRDSQLCLCSVWLTKKATRCGGQAMRVRSPSAMAATPPVRHPSSTVGAAGGHLKTGLSGVDSRRFADSPPPRTALGAPGNAEASLTSSNEY</sequence>
<feature type="region of interest" description="Disordered" evidence="1">
    <location>
        <begin position="160"/>
        <end position="220"/>
    </location>
</feature>
<evidence type="ECO:0000313" key="3">
    <source>
        <dbReference type="WBParaSite" id="maker-unitig_36834-snap-gene-0.1-mRNA-1"/>
    </source>
</evidence>
<reference evidence="3" key="1">
    <citation type="submission" date="2016-11" db="UniProtKB">
        <authorList>
            <consortium name="WormBaseParasite"/>
        </authorList>
    </citation>
    <scope>IDENTIFICATION</scope>
</reference>